<organism evidence="1 2">
    <name type="scientific">Scleroderma citrinum Foug A</name>
    <dbReference type="NCBI Taxonomy" id="1036808"/>
    <lineage>
        <taxon>Eukaryota</taxon>
        <taxon>Fungi</taxon>
        <taxon>Dikarya</taxon>
        <taxon>Basidiomycota</taxon>
        <taxon>Agaricomycotina</taxon>
        <taxon>Agaricomycetes</taxon>
        <taxon>Agaricomycetidae</taxon>
        <taxon>Boletales</taxon>
        <taxon>Sclerodermatineae</taxon>
        <taxon>Sclerodermataceae</taxon>
        <taxon>Scleroderma</taxon>
    </lineage>
</organism>
<evidence type="ECO:0000313" key="2">
    <source>
        <dbReference type="Proteomes" id="UP000053989"/>
    </source>
</evidence>
<keyword evidence="2" id="KW-1185">Reference proteome</keyword>
<gene>
    <name evidence="1" type="ORF">SCLCIDRAFT_1225489</name>
</gene>
<protein>
    <submittedName>
        <fullName evidence="1">Uncharacterized protein</fullName>
    </submittedName>
</protein>
<dbReference type="HOGENOM" id="CLU_2851065_0_0_1"/>
<name>A0A0C3CNF2_9AGAM</name>
<dbReference type="Proteomes" id="UP000053989">
    <property type="component" value="Unassembled WGS sequence"/>
</dbReference>
<sequence>MAGEWSHKVEAMDMPHELEELMILSIESVVHNGNTNALIRGMMVRVSDAYIHAQPLRNSLFKALP</sequence>
<reference evidence="2" key="2">
    <citation type="submission" date="2015-01" db="EMBL/GenBank/DDBJ databases">
        <title>Evolutionary Origins and Diversification of the Mycorrhizal Mutualists.</title>
        <authorList>
            <consortium name="DOE Joint Genome Institute"/>
            <consortium name="Mycorrhizal Genomics Consortium"/>
            <person name="Kohler A."/>
            <person name="Kuo A."/>
            <person name="Nagy L.G."/>
            <person name="Floudas D."/>
            <person name="Copeland A."/>
            <person name="Barry K.W."/>
            <person name="Cichocki N."/>
            <person name="Veneault-Fourrey C."/>
            <person name="LaButti K."/>
            <person name="Lindquist E.A."/>
            <person name="Lipzen A."/>
            <person name="Lundell T."/>
            <person name="Morin E."/>
            <person name="Murat C."/>
            <person name="Riley R."/>
            <person name="Ohm R."/>
            <person name="Sun H."/>
            <person name="Tunlid A."/>
            <person name="Henrissat B."/>
            <person name="Grigoriev I.V."/>
            <person name="Hibbett D.S."/>
            <person name="Martin F."/>
        </authorList>
    </citation>
    <scope>NUCLEOTIDE SEQUENCE [LARGE SCALE GENOMIC DNA]</scope>
    <source>
        <strain evidence="2">Foug A</strain>
    </source>
</reference>
<proteinExistence type="predicted"/>
<accession>A0A0C3CNF2</accession>
<dbReference type="EMBL" id="KN822681">
    <property type="protein sequence ID" value="KIM50130.1"/>
    <property type="molecule type" value="Genomic_DNA"/>
</dbReference>
<reference evidence="1 2" key="1">
    <citation type="submission" date="2014-04" db="EMBL/GenBank/DDBJ databases">
        <authorList>
            <consortium name="DOE Joint Genome Institute"/>
            <person name="Kuo A."/>
            <person name="Kohler A."/>
            <person name="Nagy L.G."/>
            <person name="Floudas D."/>
            <person name="Copeland A."/>
            <person name="Barry K.W."/>
            <person name="Cichocki N."/>
            <person name="Veneault-Fourrey C."/>
            <person name="LaButti K."/>
            <person name="Lindquist E.A."/>
            <person name="Lipzen A."/>
            <person name="Lundell T."/>
            <person name="Morin E."/>
            <person name="Murat C."/>
            <person name="Sun H."/>
            <person name="Tunlid A."/>
            <person name="Henrissat B."/>
            <person name="Grigoriev I.V."/>
            <person name="Hibbett D.S."/>
            <person name="Martin F."/>
            <person name="Nordberg H.P."/>
            <person name="Cantor M.N."/>
            <person name="Hua S.X."/>
        </authorList>
    </citation>
    <scope>NUCLEOTIDE SEQUENCE [LARGE SCALE GENOMIC DNA]</scope>
    <source>
        <strain evidence="1 2">Foug A</strain>
    </source>
</reference>
<dbReference type="InParanoid" id="A0A0C3CNF2"/>
<dbReference type="AlphaFoldDB" id="A0A0C3CNF2"/>
<evidence type="ECO:0000313" key="1">
    <source>
        <dbReference type="EMBL" id="KIM50130.1"/>
    </source>
</evidence>